<protein>
    <recommendedName>
        <fullName evidence="2">Guanylate cyclase domain-containing protein</fullName>
    </recommendedName>
</protein>
<dbReference type="PANTHER" id="PTHR43081:SF1">
    <property type="entry name" value="ADENYLATE CYCLASE, TERMINAL-DIFFERENTIATION SPECIFIC"/>
    <property type="match status" value="1"/>
</dbReference>
<evidence type="ECO:0000313" key="4">
    <source>
        <dbReference type="Proteomes" id="UP001500221"/>
    </source>
</evidence>
<dbReference type="SMART" id="SM00044">
    <property type="entry name" value="CYCc"/>
    <property type="match status" value="1"/>
</dbReference>
<reference evidence="4" key="1">
    <citation type="journal article" date="2019" name="Int. J. Syst. Evol. Microbiol.">
        <title>The Global Catalogue of Microorganisms (GCM) 10K type strain sequencing project: providing services to taxonomists for standard genome sequencing and annotation.</title>
        <authorList>
            <consortium name="The Broad Institute Genomics Platform"/>
            <consortium name="The Broad Institute Genome Sequencing Center for Infectious Disease"/>
            <person name="Wu L."/>
            <person name="Ma J."/>
        </authorList>
    </citation>
    <scope>NUCLEOTIDE SEQUENCE [LARGE SCALE GENOMIC DNA]</scope>
    <source>
        <strain evidence="4">JCM 18459</strain>
    </source>
</reference>
<evidence type="ECO:0000259" key="2">
    <source>
        <dbReference type="PROSITE" id="PS50125"/>
    </source>
</evidence>
<sequence length="282" mass="29815">MSGTGVATVAALAAGVVALAALVALAVALRALSAQRAELARTRARVDELEADLTAALKPRPAATPAEKAVARVVRTASRTAGTVRERGLAGLVQTSIDELQAWADTRRQEIVNVADAEGRVTLLFSDIEDSTVLNHELGDRRWVRLLAAHDAVVRGQVERYRGQVVKTAGDGFMVAFRDVEAACRAALGVHRELRRRPRTAAVRVRIGVHTGAVVSRDGDFFGRNVVVAARLGALAAGGQVLTSDAVHDALDDDAAVALVEAGEVELKGLPGSHRVWQVQAR</sequence>
<dbReference type="PANTHER" id="PTHR43081">
    <property type="entry name" value="ADENYLATE CYCLASE, TERMINAL-DIFFERENTIATION SPECIFIC-RELATED"/>
    <property type="match status" value="1"/>
</dbReference>
<dbReference type="InterPro" id="IPR029787">
    <property type="entry name" value="Nucleotide_cyclase"/>
</dbReference>
<dbReference type="EMBL" id="BAABKG010000005">
    <property type="protein sequence ID" value="GAA5154012.1"/>
    <property type="molecule type" value="Genomic_DNA"/>
</dbReference>
<comment type="caution">
    <text evidence="3">The sequence shown here is derived from an EMBL/GenBank/DDBJ whole genome shotgun (WGS) entry which is preliminary data.</text>
</comment>
<dbReference type="Gene3D" id="3.30.70.1230">
    <property type="entry name" value="Nucleotide cyclase"/>
    <property type="match status" value="1"/>
</dbReference>
<organism evidence="3 4">
    <name type="scientific">Nocardioides marinquilinus</name>
    <dbReference type="NCBI Taxonomy" id="1210400"/>
    <lineage>
        <taxon>Bacteria</taxon>
        <taxon>Bacillati</taxon>
        <taxon>Actinomycetota</taxon>
        <taxon>Actinomycetes</taxon>
        <taxon>Propionibacteriales</taxon>
        <taxon>Nocardioidaceae</taxon>
        <taxon>Nocardioides</taxon>
    </lineage>
</organism>
<dbReference type="Proteomes" id="UP001500221">
    <property type="component" value="Unassembled WGS sequence"/>
</dbReference>
<dbReference type="RefSeq" id="WP_345462114.1">
    <property type="nucleotide sequence ID" value="NZ_BAABKG010000005.1"/>
</dbReference>
<dbReference type="SUPFAM" id="SSF55073">
    <property type="entry name" value="Nucleotide cyclase"/>
    <property type="match status" value="1"/>
</dbReference>
<dbReference type="PROSITE" id="PS50125">
    <property type="entry name" value="GUANYLATE_CYCLASE_2"/>
    <property type="match status" value="1"/>
</dbReference>
<dbReference type="InterPro" id="IPR050697">
    <property type="entry name" value="Adenylyl/Guanylyl_Cyclase_3/4"/>
</dbReference>
<evidence type="ECO:0000256" key="1">
    <source>
        <dbReference type="ARBA" id="ARBA00005381"/>
    </source>
</evidence>
<feature type="domain" description="Guanylate cyclase" evidence="2">
    <location>
        <begin position="122"/>
        <end position="233"/>
    </location>
</feature>
<gene>
    <name evidence="3" type="ORF">GCM10023340_36840</name>
</gene>
<accession>A0ABP9PZ12</accession>
<name>A0ABP9PZ12_9ACTN</name>
<keyword evidence="4" id="KW-1185">Reference proteome</keyword>
<comment type="similarity">
    <text evidence="1">Belongs to the adenylyl cyclase class-3 family.</text>
</comment>
<dbReference type="CDD" id="cd07302">
    <property type="entry name" value="CHD"/>
    <property type="match status" value="1"/>
</dbReference>
<evidence type="ECO:0000313" key="3">
    <source>
        <dbReference type="EMBL" id="GAA5154012.1"/>
    </source>
</evidence>
<dbReference type="InterPro" id="IPR001054">
    <property type="entry name" value="A/G_cyclase"/>
</dbReference>
<proteinExistence type="inferred from homology"/>
<dbReference type="Pfam" id="PF00211">
    <property type="entry name" value="Guanylate_cyc"/>
    <property type="match status" value="1"/>
</dbReference>